<evidence type="ECO:0000313" key="2">
    <source>
        <dbReference type="Proteomes" id="UP000076154"/>
    </source>
</evidence>
<dbReference type="Gene3D" id="3.80.10.10">
    <property type="entry name" value="Ribonuclease Inhibitor"/>
    <property type="match status" value="1"/>
</dbReference>
<keyword evidence="2" id="KW-1185">Reference proteome</keyword>
<gene>
    <name evidence="1" type="ORF">Hypma_014248</name>
</gene>
<sequence length="531" mass="60288">MDETHTYRSEHPTNLRLDQGEMSQWGIHPQLHRRIEFEAGTSNHVVLSEPETTVAKFVLSNAERDFQAFDIQFAELARKRDQDAVQLDRLRAAIAPHKRLPTEILSFIFLLSTGNEPINIPLCPESCAPWMLRQVCSRWRSIILDDRRIWNDILVNLETDNGKDYAECEDINRSARVLDIILPKSGPLTFGLRIDGSTERTQKALELLLTPFPSRIVNIYIALYGDRFPMFHAMLRDQFTSLKSLELEFTDSMTVGRSSISAFPRSLQTFSISGDRTSYYAISYPHINWSNITELNISILHLSFSRLHRILKHCINLRICDVSVHLGIRSVPSQQINLPRLHSLTILLDHGTIFYPFTLPSLSSLDISHKGLFPAAEITAMIQRSGCALQELHVDERKRKVAECDPKALGALFVAAPSLREVCLLDIVVPNPILERIREGDLLPRLTVFKCRLNAETLGTFLDVIERRMQENIPGTSTCELRYATGMFPQDLGLLSDMQSVFMRATEIERIHGKVIQAYHVSGIHNAITVG</sequence>
<name>A0A369JIA4_HYPMA</name>
<reference evidence="1" key="1">
    <citation type="submission" date="2018-04" db="EMBL/GenBank/DDBJ databases">
        <title>Whole genome sequencing of Hypsizygus marmoreus.</title>
        <authorList>
            <person name="Choi I.-G."/>
            <person name="Min B."/>
            <person name="Kim J.-G."/>
            <person name="Kim S."/>
            <person name="Oh Y.-L."/>
            <person name="Kong W.-S."/>
            <person name="Park H."/>
            <person name="Jeong J."/>
            <person name="Song E.-S."/>
        </authorList>
    </citation>
    <scope>NUCLEOTIDE SEQUENCE [LARGE SCALE GENOMIC DNA]</scope>
    <source>
        <strain evidence="1">51987-8</strain>
    </source>
</reference>
<evidence type="ECO:0000313" key="1">
    <source>
        <dbReference type="EMBL" id="RDB19134.1"/>
    </source>
</evidence>
<dbReference type="AlphaFoldDB" id="A0A369JIA4"/>
<organism evidence="1 2">
    <name type="scientific">Hypsizygus marmoreus</name>
    <name type="common">White beech mushroom</name>
    <name type="synonym">Agaricus marmoreus</name>
    <dbReference type="NCBI Taxonomy" id="39966"/>
    <lineage>
        <taxon>Eukaryota</taxon>
        <taxon>Fungi</taxon>
        <taxon>Dikarya</taxon>
        <taxon>Basidiomycota</taxon>
        <taxon>Agaricomycotina</taxon>
        <taxon>Agaricomycetes</taxon>
        <taxon>Agaricomycetidae</taxon>
        <taxon>Agaricales</taxon>
        <taxon>Tricholomatineae</taxon>
        <taxon>Lyophyllaceae</taxon>
        <taxon>Hypsizygus</taxon>
    </lineage>
</organism>
<dbReference type="InterPro" id="IPR032675">
    <property type="entry name" value="LRR_dom_sf"/>
</dbReference>
<protein>
    <submittedName>
        <fullName evidence="1">Uncharacterized protein</fullName>
    </submittedName>
</protein>
<dbReference type="SUPFAM" id="SSF52047">
    <property type="entry name" value="RNI-like"/>
    <property type="match status" value="1"/>
</dbReference>
<proteinExistence type="predicted"/>
<dbReference type="OrthoDB" id="3365698at2759"/>
<dbReference type="InParanoid" id="A0A369JIA4"/>
<dbReference type="Proteomes" id="UP000076154">
    <property type="component" value="Unassembled WGS sequence"/>
</dbReference>
<comment type="caution">
    <text evidence="1">The sequence shown here is derived from an EMBL/GenBank/DDBJ whole genome shotgun (WGS) entry which is preliminary data.</text>
</comment>
<dbReference type="EMBL" id="LUEZ02000084">
    <property type="protein sequence ID" value="RDB19134.1"/>
    <property type="molecule type" value="Genomic_DNA"/>
</dbReference>
<accession>A0A369JIA4</accession>